<dbReference type="AlphaFoldDB" id="A0AAE1YMG4"/>
<dbReference type="PANTHER" id="PTHR31672:SF13">
    <property type="entry name" value="F-BOX PROTEIN CPR30-LIKE"/>
    <property type="match status" value="1"/>
</dbReference>
<proteinExistence type="predicted"/>
<dbReference type="InterPro" id="IPR050796">
    <property type="entry name" value="SCF_F-box_component"/>
</dbReference>
<dbReference type="Pfam" id="PF08268">
    <property type="entry name" value="FBA_3"/>
    <property type="match status" value="1"/>
</dbReference>
<accession>A0AAE1YMG4</accession>
<dbReference type="EMBL" id="JACGWO010000003">
    <property type="protein sequence ID" value="KAK4432717.1"/>
    <property type="molecule type" value="Genomic_DNA"/>
</dbReference>
<evidence type="ECO:0000259" key="1">
    <source>
        <dbReference type="Pfam" id="PF08268"/>
    </source>
</evidence>
<comment type="caution">
    <text evidence="2">The sequence shown here is derived from an EMBL/GenBank/DDBJ whole genome shotgun (WGS) entry which is preliminary data.</text>
</comment>
<keyword evidence="3" id="KW-1185">Reference proteome</keyword>
<organism evidence="2 3">
    <name type="scientific">Sesamum alatum</name>
    <dbReference type="NCBI Taxonomy" id="300844"/>
    <lineage>
        <taxon>Eukaryota</taxon>
        <taxon>Viridiplantae</taxon>
        <taxon>Streptophyta</taxon>
        <taxon>Embryophyta</taxon>
        <taxon>Tracheophyta</taxon>
        <taxon>Spermatophyta</taxon>
        <taxon>Magnoliopsida</taxon>
        <taxon>eudicotyledons</taxon>
        <taxon>Gunneridae</taxon>
        <taxon>Pentapetalae</taxon>
        <taxon>asterids</taxon>
        <taxon>lamiids</taxon>
        <taxon>Lamiales</taxon>
        <taxon>Pedaliaceae</taxon>
        <taxon>Sesamum</taxon>
    </lineage>
</organism>
<reference evidence="2" key="1">
    <citation type="submission" date="2020-06" db="EMBL/GenBank/DDBJ databases">
        <authorList>
            <person name="Li T."/>
            <person name="Hu X."/>
            <person name="Zhang T."/>
            <person name="Song X."/>
            <person name="Zhang H."/>
            <person name="Dai N."/>
            <person name="Sheng W."/>
            <person name="Hou X."/>
            <person name="Wei L."/>
        </authorList>
    </citation>
    <scope>NUCLEOTIDE SEQUENCE</scope>
    <source>
        <strain evidence="2">3651</strain>
        <tissue evidence="2">Leaf</tissue>
    </source>
</reference>
<sequence>MALNGELFDILSWLPAKDFYRLSSVFKSSEELLSDDYFIIKQSKNMQMVQDRDFFIYPDIFQMYEIPHLESHALSSRNSSSGPPPESLDFLINQGNNIIASSNGLICCRTSRDDENPLFLFNPTTGSYLPIPLPDERLTRHQQFNVVFVCEKDDDDFLLMTLVSPDERGLEFHSRIYSPEARTWRDGGTIDLGQRGMIFKHSVKQNGVVYMVSDSFDYLAKGSRFFWPYIVAYDVKNSKSRFLEIPKRARKGVHDSKLSIFKWGDHPNTSLNSICLVKLLENVFTMWVLIRTSSSYYWKRVFKMQVKDMGLAPSYDLMVAGFEVVNGSCLIFATVEKVYSYNLKDGNYDTPAGAAEEVCGHPCGDSVRFVAFSSTLRPCGLVR</sequence>
<dbReference type="PANTHER" id="PTHR31672">
    <property type="entry name" value="BNACNNG10540D PROTEIN"/>
    <property type="match status" value="1"/>
</dbReference>
<protein>
    <recommendedName>
        <fullName evidence="1">F-box associated beta-propeller type 3 domain-containing protein</fullName>
    </recommendedName>
</protein>
<dbReference type="InterPro" id="IPR013187">
    <property type="entry name" value="F-box-assoc_dom_typ3"/>
</dbReference>
<evidence type="ECO:0000313" key="2">
    <source>
        <dbReference type="EMBL" id="KAK4432717.1"/>
    </source>
</evidence>
<dbReference type="Proteomes" id="UP001293254">
    <property type="component" value="Unassembled WGS sequence"/>
</dbReference>
<feature type="domain" description="F-box associated beta-propeller type 3" evidence="1">
    <location>
        <begin position="95"/>
        <end position="321"/>
    </location>
</feature>
<gene>
    <name evidence="2" type="ORF">Salat_1033900</name>
</gene>
<reference evidence="2" key="2">
    <citation type="journal article" date="2024" name="Plant">
        <title>Genomic evolution and insights into agronomic trait innovations of Sesamum species.</title>
        <authorList>
            <person name="Miao H."/>
            <person name="Wang L."/>
            <person name="Qu L."/>
            <person name="Liu H."/>
            <person name="Sun Y."/>
            <person name="Le M."/>
            <person name="Wang Q."/>
            <person name="Wei S."/>
            <person name="Zheng Y."/>
            <person name="Lin W."/>
            <person name="Duan Y."/>
            <person name="Cao H."/>
            <person name="Xiong S."/>
            <person name="Wang X."/>
            <person name="Wei L."/>
            <person name="Li C."/>
            <person name="Ma Q."/>
            <person name="Ju M."/>
            <person name="Zhao R."/>
            <person name="Li G."/>
            <person name="Mu C."/>
            <person name="Tian Q."/>
            <person name="Mei H."/>
            <person name="Zhang T."/>
            <person name="Gao T."/>
            <person name="Zhang H."/>
        </authorList>
    </citation>
    <scope>NUCLEOTIDE SEQUENCE</scope>
    <source>
        <strain evidence="2">3651</strain>
    </source>
</reference>
<evidence type="ECO:0000313" key="3">
    <source>
        <dbReference type="Proteomes" id="UP001293254"/>
    </source>
</evidence>
<name>A0AAE1YMG4_9LAMI</name>